<comment type="caution">
    <text evidence="1">The sequence shown here is derived from an EMBL/GenBank/DDBJ whole genome shotgun (WGS) entry which is preliminary data.</text>
</comment>
<sequence length="52" mass="6384">MDEYEAYWIEWCKTRTRFYTAWGEALRIIGPILVRRQDEALLKLFEEENRCA</sequence>
<name>A0A0F9GNV9_9ZZZZ</name>
<dbReference type="EMBL" id="LAZR01019532">
    <property type="protein sequence ID" value="KKL92196.1"/>
    <property type="molecule type" value="Genomic_DNA"/>
</dbReference>
<gene>
    <name evidence="1" type="ORF">LCGC14_1887120</name>
</gene>
<organism evidence="1">
    <name type="scientific">marine sediment metagenome</name>
    <dbReference type="NCBI Taxonomy" id="412755"/>
    <lineage>
        <taxon>unclassified sequences</taxon>
        <taxon>metagenomes</taxon>
        <taxon>ecological metagenomes</taxon>
    </lineage>
</organism>
<evidence type="ECO:0000313" key="1">
    <source>
        <dbReference type="EMBL" id="KKL92196.1"/>
    </source>
</evidence>
<accession>A0A0F9GNV9</accession>
<proteinExistence type="predicted"/>
<protein>
    <submittedName>
        <fullName evidence="1">Uncharacterized protein</fullName>
    </submittedName>
</protein>
<reference evidence="1" key="1">
    <citation type="journal article" date="2015" name="Nature">
        <title>Complex archaea that bridge the gap between prokaryotes and eukaryotes.</title>
        <authorList>
            <person name="Spang A."/>
            <person name="Saw J.H."/>
            <person name="Jorgensen S.L."/>
            <person name="Zaremba-Niedzwiedzka K."/>
            <person name="Martijn J."/>
            <person name="Lind A.E."/>
            <person name="van Eijk R."/>
            <person name="Schleper C."/>
            <person name="Guy L."/>
            <person name="Ettema T.J."/>
        </authorList>
    </citation>
    <scope>NUCLEOTIDE SEQUENCE</scope>
</reference>
<dbReference type="AlphaFoldDB" id="A0A0F9GNV9"/>